<keyword evidence="2" id="KW-1185">Reference proteome</keyword>
<comment type="caution">
    <text evidence="1">The sequence shown here is derived from an EMBL/GenBank/DDBJ whole genome shotgun (WGS) entry which is preliminary data.</text>
</comment>
<reference evidence="1" key="1">
    <citation type="journal article" date="2021" name="New Phytol.">
        <title>Evolutionary innovations through gain and loss of genes in the ectomycorrhizal Boletales.</title>
        <authorList>
            <person name="Wu G."/>
            <person name="Miyauchi S."/>
            <person name="Morin E."/>
            <person name="Kuo A."/>
            <person name="Drula E."/>
            <person name="Varga T."/>
            <person name="Kohler A."/>
            <person name="Feng B."/>
            <person name="Cao Y."/>
            <person name="Lipzen A."/>
            <person name="Daum C."/>
            <person name="Hundley H."/>
            <person name="Pangilinan J."/>
            <person name="Johnson J."/>
            <person name="Barry K."/>
            <person name="LaButti K."/>
            <person name="Ng V."/>
            <person name="Ahrendt S."/>
            <person name="Min B."/>
            <person name="Choi I.G."/>
            <person name="Park H."/>
            <person name="Plett J.M."/>
            <person name="Magnuson J."/>
            <person name="Spatafora J.W."/>
            <person name="Nagy L.G."/>
            <person name="Henrissat B."/>
            <person name="Grigoriev I.V."/>
            <person name="Yang Z.L."/>
            <person name="Xu J."/>
            <person name="Martin F.M."/>
        </authorList>
    </citation>
    <scope>NUCLEOTIDE SEQUENCE</scope>
    <source>
        <strain evidence="1">KUC20120723A-06</strain>
    </source>
</reference>
<protein>
    <submittedName>
        <fullName evidence="1">Uncharacterized protein</fullName>
    </submittedName>
</protein>
<organism evidence="1 2">
    <name type="scientific">Leucogyrophana mollusca</name>
    <dbReference type="NCBI Taxonomy" id="85980"/>
    <lineage>
        <taxon>Eukaryota</taxon>
        <taxon>Fungi</taxon>
        <taxon>Dikarya</taxon>
        <taxon>Basidiomycota</taxon>
        <taxon>Agaricomycotina</taxon>
        <taxon>Agaricomycetes</taxon>
        <taxon>Agaricomycetidae</taxon>
        <taxon>Boletales</taxon>
        <taxon>Boletales incertae sedis</taxon>
        <taxon>Leucogyrophana</taxon>
    </lineage>
</organism>
<sequence>MRFTALIFALASAVAVTAQQNFTIMVGANKTTTFTPSYINATTGDTITFQFVAGNHTLTQSSFASPCANISTPMTGIDSGFMPVSANATMPADYSFKMTNDSTMWFYCRQTGHCQKGMVFAINPTAQKTFAMFQQAAEASGTTMNSTTGSSSSTSPSPSGSGTGTGTGTGGAMSLSSSAVGVMGVVGLLSALLV</sequence>
<dbReference type="EMBL" id="MU266379">
    <property type="protein sequence ID" value="KAH7926661.1"/>
    <property type="molecule type" value="Genomic_DNA"/>
</dbReference>
<gene>
    <name evidence="1" type="ORF">BV22DRAFT_1128017</name>
</gene>
<name>A0ACB8BL94_9AGAM</name>
<accession>A0ACB8BL94</accession>
<dbReference type="Proteomes" id="UP000790709">
    <property type="component" value="Unassembled WGS sequence"/>
</dbReference>
<proteinExistence type="predicted"/>
<evidence type="ECO:0000313" key="2">
    <source>
        <dbReference type="Proteomes" id="UP000790709"/>
    </source>
</evidence>
<evidence type="ECO:0000313" key="1">
    <source>
        <dbReference type="EMBL" id="KAH7926661.1"/>
    </source>
</evidence>